<feature type="domain" description="HTH marR-type" evidence="7">
    <location>
        <begin position="59"/>
        <end position="203"/>
    </location>
</feature>
<evidence type="ECO:0000256" key="5">
    <source>
        <dbReference type="ARBA" id="ARBA00023163"/>
    </source>
</evidence>
<dbReference type="GO" id="GO:0006950">
    <property type="term" value="P:response to stress"/>
    <property type="evidence" value="ECO:0007669"/>
    <property type="project" value="TreeGrafter"/>
</dbReference>
<dbReference type="SUPFAM" id="SSF46785">
    <property type="entry name" value="Winged helix' DNA-binding domain"/>
    <property type="match status" value="1"/>
</dbReference>
<dbReference type="FunFam" id="1.10.10.10:FF:000194">
    <property type="entry name" value="HTH-type transcriptional regulator Hpr"/>
    <property type="match status" value="1"/>
</dbReference>
<dbReference type="InterPro" id="IPR023187">
    <property type="entry name" value="Tscrpt_reg_MarR-type_CS"/>
</dbReference>
<dbReference type="InterPro" id="IPR036388">
    <property type="entry name" value="WH-like_DNA-bd_sf"/>
</dbReference>
<keyword evidence="8" id="KW-0378">Hydrolase</keyword>
<dbReference type="PANTHER" id="PTHR33164">
    <property type="entry name" value="TRANSCRIPTIONAL REGULATOR, MARR FAMILY"/>
    <property type="match status" value="1"/>
</dbReference>
<dbReference type="Gene3D" id="1.10.10.10">
    <property type="entry name" value="Winged helix-like DNA-binding domain superfamily/Winged helix DNA-binding domain"/>
    <property type="match status" value="1"/>
</dbReference>
<keyword evidence="2" id="KW-0749">Sporulation</keyword>
<evidence type="ECO:0000256" key="3">
    <source>
        <dbReference type="ARBA" id="ARBA00023015"/>
    </source>
</evidence>
<organism evidence="8 9">
    <name type="scientific">Geobacillus proteiniphilus</name>
    <dbReference type="NCBI Taxonomy" id="860353"/>
    <lineage>
        <taxon>Bacteria</taxon>
        <taxon>Bacillati</taxon>
        <taxon>Bacillota</taxon>
        <taxon>Bacilli</taxon>
        <taxon>Bacillales</taxon>
        <taxon>Anoxybacillaceae</taxon>
        <taxon>Geobacillus</taxon>
    </lineage>
</organism>
<dbReference type="GO" id="GO:0003677">
    <property type="term" value="F:DNA binding"/>
    <property type="evidence" value="ECO:0007669"/>
    <property type="project" value="UniProtKB-KW"/>
</dbReference>
<dbReference type="NCBIfam" id="NF010349">
    <property type="entry name" value="PRK13777.1"/>
    <property type="match status" value="1"/>
</dbReference>
<dbReference type="GO" id="GO:0030435">
    <property type="term" value="P:sporulation resulting in formation of a cellular spore"/>
    <property type="evidence" value="ECO:0007669"/>
    <property type="project" value="UniProtKB-KW"/>
</dbReference>
<protein>
    <submittedName>
        <fullName evidence="8">Protease production regulatory protein Hpr (ScoC)</fullName>
    </submittedName>
</protein>
<dbReference type="HAMAP" id="MF_01911">
    <property type="entry name" value="HTH_type_Hpr"/>
    <property type="match status" value="1"/>
</dbReference>
<evidence type="ECO:0000256" key="1">
    <source>
        <dbReference type="ARBA" id="ARBA00022491"/>
    </source>
</evidence>
<dbReference type="GO" id="GO:0006508">
    <property type="term" value="P:proteolysis"/>
    <property type="evidence" value="ECO:0007669"/>
    <property type="project" value="UniProtKB-KW"/>
</dbReference>
<keyword evidence="5" id="KW-0804">Transcription</keyword>
<reference evidence="9" key="2">
    <citation type="submission" date="2017-01" db="EMBL/GenBank/DDBJ databases">
        <title>Genome sequencing and annotation of Geobacillus sp. 1017, a Hydrocarbon-Oxidizing Thermophilic Bacterium Isolated from a Heavy Oil Reservoir (China).</title>
        <authorList>
            <person name="Kadnikov V.V."/>
            <person name="Mardanov A.V."/>
            <person name="Poltaraus A.B."/>
            <person name="Sokolova D.S."/>
            <person name="Semenova E.M."/>
            <person name="Ravin N.V."/>
            <person name="Tourova T.P."/>
            <person name="Nazina T.N."/>
        </authorList>
    </citation>
    <scope>NUCLEOTIDE SEQUENCE [LARGE SCALE GENOMIC DNA]</scope>
    <source>
        <strain evidence="9">1017</strain>
    </source>
</reference>
<dbReference type="InterPro" id="IPR000835">
    <property type="entry name" value="HTH_MarR-typ"/>
</dbReference>
<keyword evidence="4" id="KW-0238">DNA-binding</keyword>
<dbReference type="InterPro" id="IPR023488">
    <property type="entry name" value="HTH_tscrpt_reg_Hpr"/>
</dbReference>
<keyword evidence="8" id="KW-0645">Protease</keyword>
<comment type="caution">
    <text evidence="8">The sequence shown here is derived from an EMBL/GenBank/DDBJ whole genome shotgun (WGS) entry which is preliminary data.</text>
</comment>
<evidence type="ECO:0000256" key="6">
    <source>
        <dbReference type="SAM" id="MobiDB-lite"/>
    </source>
</evidence>
<dbReference type="GO" id="GO:0003700">
    <property type="term" value="F:DNA-binding transcription factor activity"/>
    <property type="evidence" value="ECO:0007669"/>
    <property type="project" value="InterPro"/>
</dbReference>
<proteinExistence type="inferred from homology"/>
<dbReference type="InterPro" id="IPR036390">
    <property type="entry name" value="WH_DNA-bd_sf"/>
</dbReference>
<sequence length="247" mass="29149">MRQAPYVYYYEYAKKIIKINTFVFIPFCFIDIIGSKKYGEGRVGGTMKTTEQHYSIKEAMLFSQRIAQLSKALWKSIEKDWQRWIKPFDLNINEHHILWIAYHFKGASISEIAKFGVMHVSTAFNFSKKLEEKGLLSFSKKQDDKRNTYIELTEKGEEVLMRLMETYDPTKNAVFNGALPLRELYGKFPEILEMMCIVRNIYGDDFMEIFERAFENIKEDFIEQDGKLVKRKPKTEEHEKELASQAN</sequence>
<evidence type="ECO:0000256" key="2">
    <source>
        <dbReference type="ARBA" id="ARBA00022969"/>
    </source>
</evidence>
<feature type="region of interest" description="Disordered" evidence="6">
    <location>
        <begin position="228"/>
        <end position="247"/>
    </location>
</feature>
<keyword evidence="3" id="KW-0805">Transcription regulation</keyword>
<dbReference type="SMART" id="SM00347">
    <property type="entry name" value="HTH_MARR"/>
    <property type="match status" value="1"/>
</dbReference>
<keyword evidence="1" id="KW-0678">Repressor</keyword>
<dbReference type="InterPro" id="IPR039422">
    <property type="entry name" value="MarR/SlyA-like"/>
</dbReference>
<evidence type="ECO:0000313" key="9">
    <source>
        <dbReference type="Proteomes" id="UP000186030"/>
    </source>
</evidence>
<reference evidence="8 9" key="1">
    <citation type="submission" date="2016-11" db="EMBL/GenBank/DDBJ databases">
        <authorList>
            <person name="Kadnikov V."/>
            <person name="Nazina T."/>
        </authorList>
    </citation>
    <scope>NUCLEOTIDE SEQUENCE [LARGE SCALE GENOMIC DNA]</scope>
    <source>
        <strain evidence="8 9">1017</strain>
    </source>
</reference>
<dbReference type="Proteomes" id="UP000186030">
    <property type="component" value="Unassembled WGS sequence"/>
</dbReference>
<evidence type="ECO:0000313" key="8">
    <source>
        <dbReference type="EMBL" id="OKO89306.1"/>
    </source>
</evidence>
<dbReference type="PROSITE" id="PS50995">
    <property type="entry name" value="HTH_MARR_2"/>
    <property type="match status" value="1"/>
</dbReference>
<gene>
    <name evidence="8" type="ORF">BRO54_3376</name>
</gene>
<evidence type="ECO:0000256" key="4">
    <source>
        <dbReference type="ARBA" id="ARBA00023125"/>
    </source>
</evidence>
<dbReference type="Pfam" id="PF01047">
    <property type="entry name" value="MarR"/>
    <property type="match status" value="1"/>
</dbReference>
<dbReference type="GO" id="GO:0008233">
    <property type="term" value="F:peptidase activity"/>
    <property type="evidence" value="ECO:0007669"/>
    <property type="project" value="UniProtKB-KW"/>
</dbReference>
<name>A0A1Q5SN06_9BACL</name>
<dbReference type="AlphaFoldDB" id="A0A1Q5SN06"/>
<dbReference type="PROSITE" id="PS01117">
    <property type="entry name" value="HTH_MARR_1"/>
    <property type="match status" value="1"/>
</dbReference>
<dbReference type="EMBL" id="MQMG01000058">
    <property type="protein sequence ID" value="OKO89306.1"/>
    <property type="molecule type" value="Genomic_DNA"/>
</dbReference>
<accession>A0A1Q5SN06</accession>
<dbReference type="PANTHER" id="PTHR33164:SF58">
    <property type="entry name" value="DNA-BINDING TRANSCRIPTIONAL REPRESSOR SCOC"/>
    <property type="match status" value="1"/>
</dbReference>
<evidence type="ECO:0000259" key="7">
    <source>
        <dbReference type="PROSITE" id="PS50995"/>
    </source>
</evidence>